<evidence type="ECO:0000313" key="4">
    <source>
        <dbReference type="Proteomes" id="UP001596495"/>
    </source>
</evidence>
<dbReference type="InterPro" id="IPR036086">
    <property type="entry name" value="ParB/Sulfiredoxin_sf"/>
</dbReference>
<dbReference type="Gene3D" id="1.10.10.2830">
    <property type="match status" value="1"/>
</dbReference>
<evidence type="ECO:0000313" key="3">
    <source>
        <dbReference type="EMBL" id="MFC7436259.1"/>
    </source>
</evidence>
<feature type="region of interest" description="Disordered" evidence="1">
    <location>
        <begin position="293"/>
        <end position="321"/>
    </location>
</feature>
<sequence>MTPIDLSSLDQIPAVALISGSTRQAAKEAHGSSRDHWFVERQDIHLMPGFNVRIKNASYTQHVRWLADQMKEVGFRVDKSISCYASRDEDGKTRLYVADGHTRLEAYDLATSEGCDLGPIPIAIGKELQNQTIEDLTVGLVTSNSGRELTPLEKAAVLKRLINFRWSEADIAKRLGVTIQQVQNLLILASAPPEIRQMVASEEVSASTAIDAIRRFGGTAVAKLTAAVSHARSEGKGKATGKHLVDPVHRSAKRQAPALWNVAKVIQSDPGFSALSQVVQAQLVELLKSIETAGQKKSQSRKADRGAQKTSTNSQQNLDLP</sequence>
<reference evidence="4" key="1">
    <citation type="journal article" date="2019" name="Int. J. Syst. Evol. Microbiol.">
        <title>The Global Catalogue of Microorganisms (GCM) 10K type strain sequencing project: providing services to taxonomists for standard genome sequencing and annotation.</title>
        <authorList>
            <consortium name="The Broad Institute Genomics Platform"/>
            <consortium name="The Broad Institute Genome Sequencing Center for Infectious Disease"/>
            <person name="Wu L."/>
            <person name="Ma J."/>
        </authorList>
    </citation>
    <scope>NUCLEOTIDE SEQUENCE [LARGE SCALE GENOMIC DNA]</scope>
    <source>
        <strain evidence="4">CCUG 54518</strain>
    </source>
</reference>
<comment type="caution">
    <text evidence="3">The sequence shown here is derived from an EMBL/GenBank/DDBJ whole genome shotgun (WGS) entry which is preliminary data.</text>
</comment>
<keyword evidence="4" id="KW-1185">Reference proteome</keyword>
<dbReference type="RefSeq" id="WP_382259783.1">
    <property type="nucleotide sequence ID" value="NZ_JBHTBX010000015.1"/>
</dbReference>
<gene>
    <name evidence="3" type="ORF">ACFQNJ_17255</name>
</gene>
<dbReference type="SUPFAM" id="SSF110849">
    <property type="entry name" value="ParB/Sulfiredoxin"/>
    <property type="match status" value="1"/>
</dbReference>
<feature type="domain" description="ParB/Spo0J HTH" evidence="2">
    <location>
        <begin position="148"/>
        <end position="209"/>
    </location>
</feature>
<evidence type="ECO:0000256" key="1">
    <source>
        <dbReference type="SAM" id="MobiDB-lite"/>
    </source>
</evidence>
<organism evidence="3 4">
    <name type="scientific">Hydrogenophaga bisanensis</name>
    <dbReference type="NCBI Taxonomy" id="439611"/>
    <lineage>
        <taxon>Bacteria</taxon>
        <taxon>Pseudomonadati</taxon>
        <taxon>Pseudomonadota</taxon>
        <taxon>Betaproteobacteria</taxon>
        <taxon>Burkholderiales</taxon>
        <taxon>Comamonadaceae</taxon>
        <taxon>Hydrogenophaga</taxon>
    </lineage>
</organism>
<dbReference type="Proteomes" id="UP001596495">
    <property type="component" value="Unassembled WGS sequence"/>
</dbReference>
<feature type="compositionally biased region" description="Polar residues" evidence="1">
    <location>
        <begin position="308"/>
        <end position="321"/>
    </location>
</feature>
<dbReference type="PANTHER" id="PTHR33375:SF1">
    <property type="entry name" value="CHROMOSOME-PARTITIONING PROTEIN PARB-RELATED"/>
    <property type="match status" value="1"/>
</dbReference>
<accession>A0ABW2RE38</accession>
<evidence type="ECO:0000259" key="2">
    <source>
        <dbReference type="Pfam" id="PF17762"/>
    </source>
</evidence>
<dbReference type="PANTHER" id="PTHR33375">
    <property type="entry name" value="CHROMOSOME-PARTITIONING PROTEIN PARB-RELATED"/>
    <property type="match status" value="1"/>
</dbReference>
<dbReference type="Pfam" id="PF17762">
    <property type="entry name" value="HTH_ParB"/>
    <property type="match status" value="1"/>
</dbReference>
<dbReference type="InterPro" id="IPR050336">
    <property type="entry name" value="Chromosome_partition/occlusion"/>
</dbReference>
<name>A0ABW2RE38_9BURK</name>
<dbReference type="EMBL" id="JBHTBX010000015">
    <property type="protein sequence ID" value="MFC7436259.1"/>
    <property type="molecule type" value="Genomic_DNA"/>
</dbReference>
<dbReference type="SUPFAM" id="SSF109709">
    <property type="entry name" value="KorB DNA-binding domain-like"/>
    <property type="match status" value="1"/>
</dbReference>
<protein>
    <submittedName>
        <fullName evidence="3">ParB/RepB/Spo0J family partition protein</fullName>
    </submittedName>
</protein>
<proteinExistence type="predicted"/>
<dbReference type="InterPro" id="IPR041468">
    <property type="entry name" value="HTH_ParB/Spo0J"/>
</dbReference>